<evidence type="ECO:0000256" key="1">
    <source>
        <dbReference type="SAM" id="Coils"/>
    </source>
</evidence>
<dbReference type="EMBL" id="MGFU01000049">
    <property type="protein sequence ID" value="OGM11870.1"/>
    <property type="molecule type" value="Genomic_DNA"/>
</dbReference>
<evidence type="ECO:0000313" key="3">
    <source>
        <dbReference type="Proteomes" id="UP000179013"/>
    </source>
</evidence>
<organism evidence="2 3">
    <name type="scientific">Candidatus Woesebacteria bacterium RBG_16_39_8b</name>
    <dbReference type="NCBI Taxonomy" id="1802482"/>
    <lineage>
        <taxon>Bacteria</taxon>
        <taxon>Candidatus Woeseibacteriota</taxon>
    </lineage>
</organism>
<evidence type="ECO:0000313" key="2">
    <source>
        <dbReference type="EMBL" id="OGM11870.1"/>
    </source>
</evidence>
<name>A0A1F7XA23_9BACT</name>
<protein>
    <submittedName>
        <fullName evidence="2">Uncharacterized protein</fullName>
    </submittedName>
</protein>
<reference evidence="2 3" key="1">
    <citation type="journal article" date="2016" name="Nat. Commun.">
        <title>Thousands of microbial genomes shed light on interconnected biogeochemical processes in an aquifer system.</title>
        <authorList>
            <person name="Anantharaman K."/>
            <person name="Brown C.T."/>
            <person name="Hug L.A."/>
            <person name="Sharon I."/>
            <person name="Castelle C.J."/>
            <person name="Probst A.J."/>
            <person name="Thomas B.C."/>
            <person name="Singh A."/>
            <person name="Wilkins M.J."/>
            <person name="Karaoz U."/>
            <person name="Brodie E.L."/>
            <person name="Williams K.H."/>
            <person name="Hubbard S.S."/>
            <person name="Banfield J.F."/>
        </authorList>
    </citation>
    <scope>NUCLEOTIDE SEQUENCE [LARGE SCALE GENOMIC DNA]</scope>
</reference>
<keyword evidence="1" id="KW-0175">Coiled coil</keyword>
<dbReference type="Proteomes" id="UP000179013">
    <property type="component" value="Unassembled WGS sequence"/>
</dbReference>
<proteinExistence type="predicted"/>
<feature type="coiled-coil region" evidence="1">
    <location>
        <begin position="95"/>
        <end position="122"/>
    </location>
</feature>
<sequence>MKLSDKKAMWGLSIISVLLLMNTFLKQYSESKIADYKSEITTLQNNLNAELGRVMYYTLKANQDESLSLLLTINKSIEVDSIISPIATPTNDIIIDSIEQRKSELKRQLKEKEITASDYYNERLKIDCSSFEEHFNNYSKLNGNLLSKIKNGTIWSPWNRFFTVVEFMLILINVVGHSYILVTNYNKNKTVVRQLRSNL</sequence>
<dbReference type="AlphaFoldDB" id="A0A1F7XA23"/>
<comment type="caution">
    <text evidence="2">The sequence shown here is derived from an EMBL/GenBank/DDBJ whole genome shotgun (WGS) entry which is preliminary data.</text>
</comment>
<accession>A0A1F7XA23</accession>
<gene>
    <name evidence="2" type="ORF">A2V80_01725</name>
</gene>